<comment type="caution">
    <text evidence="2">The sequence shown here is derived from an EMBL/GenBank/DDBJ whole genome shotgun (WGS) entry which is preliminary data.</text>
</comment>
<accession>A0A6B0XXW4</accession>
<dbReference type="Pfam" id="PF12728">
    <property type="entry name" value="HTH_17"/>
    <property type="match status" value="1"/>
</dbReference>
<gene>
    <name evidence="2" type="ORF">F4Y60_05465</name>
</gene>
<sequence length="154" mass="16870">MIALGKDAFLDRLPDEVEIRNAEQLRTIVASQIREGERTTLSLALDGGKAQSVTLAPALAASLLEVLRLVSSGRGFRMIPVESELTTQQAADLLNVSRPFLVKLLEEGDIPFTKTGRHRRVRADDLFAYKEKRDAARSDALGDLARVDAEDGLV</sequence>
<dbReference type="InterPro" id="IPR010093">
    <property type="entry name" value="SinI_DNA-bd"/>
</dbReference>
<dbReference type="InterPro" id="IPR009061">
    <property type="entry name" value="DNA-bd_dom_put_sf"/>
</dbReference>
<dbReference type="AlphaFoldDB" id="A0A6B0XXW4"/>
<name>A0A6B0XXW4_9RHOB</name>
<feature type="domain" description="Helix-turn-helix" evidence="1">
    <location>
        <begin position="85"/>
        <end position="133"/>
    </location>
</feature>
<organism evidence="2">
    <name type="scientific">Boseongicola sp. SB0664_bin_43</name>
    <dbReference type="NCBI Taxonomy" id="2604844"/>
    <lineage>
        <taxon>Bacteria</taxon>
        <taxon>Pseudomonadati</taxon>
        <taxon>Pseudomonadota</taxon>
        <taxon>Alphaproteobacteria</taxon>
        <taxon>Rhodobacterales</taxon>
        <taxon>Paracoccaceae</taxon>
        <taxon>Boseongicola</taxon>
    </lineage>
</organism>
<dbReference type="SUPFAM" id="SSF46955">
    <property type="entry name" value="Putative DNA-binding domain"/>
    <property type="match status" value="1"/>
</dbReference>
<dbReference type="EMBL" id="VXRY01000221">
    <property type="protein sequence ID" value="MXY33531.1"/>
    <property type="molecule type" value="Genomic_DNA"/>
</dbReference>
<dbReference type="InterPro" id="IPR041657">
    <property type="entry name" value="HTH_17"/>
</dbReference>
<proteinExistence type="predicted"/>
<dbReference type="NCBIfam" id="TIGR01764">
    <property type="entry name" value="excise"/>
    <property type="match status" value="1"/>
</dbReference>
<protein>
    <submittedName>
        <fullName evidence="2">Helix-turn-helix domain-containing protein</fullName>
    </submittedName>
</protein>
<evidence type="ECO:0000313" key="2">
    <source>
        <dbReference type="EMBL" id="MXY33531.1"/>
    </source>
</evidence>
<evidence type="ECO:0000259" key="1">
    <source>
        <dbReference type="Pfam" id="PF12728"/>
    </source>
</evidence>
<dbReference type="GO" id="GO:0003677">
    <property type="term" value="F:DNA binding"/>
    <property type="evidence" value="ECO:0007669"/>
    <property type="project" value="InterPro"/>
</dbReference>
<reference evidence="2" key="1">
    <citation type="submission" date="2019-09" db="EMBL/GenBank/DDBJ databases">
        <title>Characterisation of the sponge microbiome using genome-centric metagenomics.</title>
        <authorList>
            <person name="Engelberts J.P."/>
            <person name="Robbins S.J."/>
            <person name="De Goeij J.M."/>
            <person name="Aranda M."/>
            <person name="Bell S.C."/>
            <person name="Webster N.S."/>
        </authorList>
    </citation>
    <scope>NUCLEOTIDE SEQUENCE</scope>
    <source>
        <strain evidence="2">SB0664_bin_43</strain>
    </source>
</reference>